<sequence>MYRLLSEDDKTTVVNQLIDDLNSEIRDFRTYAIKVLS</sequence>
<evidence type="ECO:0000313" key="1">
    <source>
        <dbReference type="EMBL" id="GAH29721.1"/>
    </source>
</evidence>
<comment type="caution">
    <text evidence="1">The sequence shown here is derived from an EMBL/GenBank/DDBJ whole genome shotgun (WGS) entry which is preliminary data.</text>
</comment>
<dbReference type="AlphaFoldDB" id="X1E8V5"/>
<gene>
    <name evidence="1" type="ORF">S01H4_65874</name>
</gene>
<name>X1E8V5_9ZZZZ</name>
<feature type="non-terminal residue" evidence="1">
    <location>
        <position position="37"/>
    </location>
</feature>
<dbReference type="EMBL" id="BART01040505">
    <property type="protein sequence ID" value="GAH29721.1"/>
    <property type="molecule type" value="Genomic_DNA"/>
</dbReference>
<reference evidence="1" key="1">
    <citation type="journal article" date="2014" name="Front. Microbiol.">
        <title>High frequency of phylogenetically diverse reductive dehalogenase-homologous genes in deep subseafloor sedimentary metagenomes.</title>
        <authorList>
            <person name="Kawai M."/>
            <person name="Futagami T."/>
            <person name="Toyoda A."/>
            <person name="Takaki Y."/>
            <person name="Nishi S."/>
            <person name="Hori S."/>
            <person name="Arai W."/>
            <person name="Tsubouchi T."/>
            <person name="Morono Y."/>
            <person name="Uchiyama I."/>
            <person name="Ito T."/>
            <person name="Fujiyama A."/>
            <person name="Inagaki F."/>
            <person name="Takami H."/>
        </authorList>
    </citation>
    <scope>NUCLEOTIDE SEQUENCE</scope>
    <source>
        <strain evidence="1">Expedition CK06-06</strain>
    </source>
</reference>
<proteinExistence type="predicted"/>
<organism evidence="1">
    <name type="scientific">marine sediment metagenome</name>
    <dbReference type="NCBI Taxonomy" id="412755"/>
    <lineage>
        <taxon>unclassified sequences</taxon>
        <taxon>metagenomes</taxon>
        <taxon>ecological metagenomes</taxon>
    </lineage>
</organism>
<accession>X1E8V5</accession>
<protein>
    <submittedName>
        <fullName evidence="1">Uncharacterized protein</fullName>
    </submittedName>
</protein>